<name>A0A8J3AFE3_9BACI</name>
<evidence type="ECO:0000313" key="2">
    <source>
        <dbReference type="Proteomes" id="UP000626244"/>
    </source>
</evidence>
<accession>A0A8J3AFE3</accession>
<dbReference type="OrthoDB" id="1680942at2"/>
<comment type="caution">
    <text evidence="1">The sequence shown here is derived from an EMBL/GenBank/DDBJ whole genome shotgun (WGS) entry which is preliminary data.</text>
</comment>
<keyword evidence="2" id="KW-1185">Reference proteome</keyword>
<dbReference type="AlphaFoldDB" id="A0A8J3AFE3"/>
<evidence type="ECO:0000313" key="1">
    <source>
        <dbReference type="EMBL" id="GGI13377.1"/>
    </source>
</evidence>
<reference evidence="2" key="1">
    <citation type="journal article" date="2019" name="Int. J. Syst. Evol. Microbiol.">
        <title>The Global Catalogue of Microorganisms (GCM) 10K type strain sequencing project: providing services to taxonomists for standard genome sequencing and annotation.</title>
        <authorList>
            <consortium name="The Broad Institute Genomics Platform"/>
            <consortium name="The Broad Institute Genome Sequencing Center for Infectious Disease"/>
            <person name="Wu L."/>
            <person name="Ma J."/>
        </authorList>
    </citation>
    <scope>NUCLEOTIDE SEQUENCE [LARGE SCALE GENOMIC DNA]</scope>
    <source>
        <strain evidence="2">CGMCC 1.14993</strain>
    </source>
</reference>
<dbReference type="Gene3D" id="3.40.50.1240">
    <property type="entry name" value="Phosphoglycerate mutase-like"/>
    <property type="match status" value="1"/>
</dbReference>
<protein>
    <submittedName>
        <fullName evidence="1">Phosphoglycerate mutase</fullName>
    </submittedName>
</protein>
<dbReference type="RefSeq" id="WP_087998150.1">
    <property type="nucleotide sequence ID" value="NZ_BMHB01000001.1"/>
</dbReference>
<dbReference type="EMBL" id="BMHB01000001">
    <property type="protein sequence ID" value="GGI13377.1"/>
    <property type="molecule type" value="Genomic_DNA"/>
</dbReference>
<dbReference type="SUPFAM" id="SSF53254">
    <property type="entry name" value="Phosphoglycerate mutase-like"/>
    <property type="match status" value="1"/>
</dbReference>
<dbReference type="Proteomes" id="UP000626244">
    <property type="component" value="Unassembled WGS sequence"/>
</dbReference>
<organism evidence="1 2">
    <name type="scientific">Gottfriedia solisilvae</name>
    <dbReference type="NCBI Taxonomy" id="1516104"/>
    <lineage>
        <taxon>Bacteria</taxon>
        <taxon>Bacillati</taxon>
        <taxon>Bacillota</taxon>
        <taxon>Bacilli</taxon>
        <taxon>Bacillales</taxon>
        <taxon>Bacillaceae</taxon>
        <taxon>Gottfriedia</taxon>
    </lineage>
</organism>
<dbReference type="InterPro" id="IPR029033">
    <property type="entry name" value="His_PPase_superfam"/>
</dbReference>
<gene>
    <name evidence="1" type="ORF">GCM10007380_17610</name>
</gene>
<proteinExistence type="predicted"/>
<sequence length="189" mass="21860">MEISLVRHGKSIWAENKAITCKEFKDWVLKYDLNGVFEEEIYPTATIKKITIAKVIITSDLERSIKSAEFLKPNCVTYLDQLFRETEVPFPNINFLGLKLKPKIWAVILRCIWLVGYSRECESLSAAKIRAERASKILIKFAQEHNNIVLIGHGFFNILIAKELQKIGWKSNKKPSSKHWQSNTYSMNN</sequence>